<reference evidence="2 3" key="1">
    <citation type="submission" date="2017-06" db="EMBL/GenBank/DDBJ databases">
        <title>Neisseria chenwenguii sp. nov., isolated from the intestinal contents of Tibetan Plateau Pika in Yushu, Qinghai Province, China.</title>
        <authorList>
            <person name="Zhang G."/>
        </authorList>
    </citation>
    <scope>NUCLEOTIDE SEQUENCE [LARGE SCALE GENOMIC DNA]</scope>
    <source>
        <strain evidence="2 3">10023</strain>
    </source>
</reference>
<accession>A0A220S431</accession>
<keyword evidence="1" id="KW-0472">Membrane</keyword>
<gene>
    <name evidence="2" type="ORF">BG910_11060</name>
</gene>
<proteinExistence type="predicted"/>
<dbReference type="Proteomes" id="UP000198238">
    <property type="component" value="Chromosome"/>
</dbReference>
<feature type="transmembrane region" description="Helical" evidence="1">
    <location>
        <begin position="95"/>
        <end position="115"/>
    </location>
</feature>
<dbReference type="RefSeq" id="WP_089036887.1">
    <property type="nucleotide sequence ID" value="NZ_CP022278.1"/>
</dbReference>
<name>A0A220S431_9NEIS</name>
<dbReference type="KEGG" id="nei:BG910_11060"/>
<organism evidence="2 3">
    <name type="scientific">Neisseria chenwenguii</name>
    <dbReference type="NCBI Taxonomy" id="1853278"/>
    <lineage>
        <taxon>Bacteria</taxon>
        <taxon>Pseudomonadati</taxon>
        <taxon>Pseudomonadota</taxon>
        <taxon>Betaproteobacteria</taxon>
        <taxon>Neisseriales</taxon>
        <taxon>Neisseriaceae</taxon>
        <taxon>Neisseria</taxon>
    </lineage>
</organism>
<keyword evidence="3" id="KW-1185">Reference proteome</keyword>
<keyword evidence="1" id="KW-0812">Transmembrane</keyword>
<evidence type="ECO:0000256" key="1">
    <source>
        <dbReference type="SAM" id="Phobius"/>
    </source>
</evidence>
<evidence type="ECO:0000313" key="3">
    <source>
        <dbReference type="Proteomes" id="UP000198238"/>
    </source>
</evidence>
<sequence length="162" mass="19921">MYMMKRRSLSDFEKEAEIYCKADNDRRIADCIKKYNRKIFWMEQALKSNPNDEWIEISEYEAKDILSIRKKRAFFVVLGLCIIFWYIFIKFFWNIEFFCFIFFMSPLYLIFFDIFTCGMDVYNMTNYQSNKEVFFVNRKSLEYSLKRYKKDLSDLKESAKET</sequence>
<dbReference type="EMBL" id="CP022278">
    <property type="protein sequence ID" value="ASK28197.1"/>
    <property type="molecule type" value="Genomic_DNA"/>
</dbReference>
<evidence type="ECO:0000313" key="2">
    <source>
        <dbReference type="EMBL" id="ASK28197.1"/>
    </source>
</evidence>
<dbReference type="AlphaFoldDB" id="A0A220S431"/>
<protein>
    <submittedName>
        <fullName evidence="2">Uncharacterized protein</fullName>
    </submittedName>
</protein>
<feature type="transmembrane region" description="Helical" evidence="1">
    <location>
        <begin position="73"/>
        <end position="89"/>
    </location>
</feature>
<keyword evidence="1" id="KW-1133">Transmembrane helix</keyword>